<accession>A0A1F5HPA7</accession>
<organism evidence="1 2">
    <name type="scientific">Candidatus Curtissbacteria bacterium RIFCSPLOWO2_02_FULL_40_13b</name>
    <dbReference type="NCBI Taxonomy" id="1797733"/>
    <lineage>
        <taxon>Bacteria</taxon>
        <taxon>Candidatus Curtissiibacteriota</taxon>
    </lineage>
</organism>
<reference evidence="1 2" key="1">
    <citation type="journal article" date="2016" name="Nat. Commun.">
        <title>Thousands of microbial genomes shed light on interconnected biogeochemical processes in an aquifer system.</title>
        <authorList>
            <person name="Anantharaman K."/>
            <person name="Brown C.T."/>
            <person name="Hug L.A."/>
            <person name="Sharon I."/>
            <person name="Castelle C.J."/>
            <person name="Probst A.J."/>
            <person name="Thomas B.C."/>
            <person name="Singh A."/>
            <person name="Wilkins M.J."/>
            <person name="Karaoz U."/>
            <person name="Brodie E.L."/>
            <person name="Williams K.H."/>
            <person name="Hubbard S.S."/>
            <person name="Banfield J.F."/>
        </authorList>
    </citation>
    <scope>NUCLEOTIDE SEQUENCE [LARGE SCALE GENOMIC DNA]</scope>
</reference>
<evidence type="ECO:0000313" key="1">
    <source>
        <dbReference type="EMBL" id="OGE05997.1"/>
    </source>
</evidence>
<feature type="non-terminal residue" evidence="1">
    <location>
        <position position="437"/>
    </location>
</feature>
<dbReference type="SUPFAM" id="SSF56112">
    <property type="entry name" value="Protein kinase-like (PK-like)"/>
    <property type="match status" value="1"/>
</dbReference>
<dbReference type="AlphaFoldDB" id="A0A1F5HPA7"/>
<comment type="caution">
    <text evidence="1">The sequence shown here is derived from an EMBL/GenBank/DDBJ whole genome shotgun (WGS) entry which is preliminary data.</text>
</comment>
<dbReference type="InterPro" id="IPR011009">
    <property type="entry name" value="Kinase-like_dom_sf"/>
</dbReference>
<dbReference type="EMBL" id="MFBW01000055">
    <property type="protein sequence ID" value="OGE05997.1"/>
    <property type="molecule type" value="Genomic_DNA"/>
</dbReference>
<dbReference type="Proteomes" id="UP000178845">
    <property type="component" value="Unassembled WGS sequence"/>
</dbReference>
<sequence length="437" mass="51175">MLITRRHIDISLPNENIKLRPDLAKQVVAEARRLQSSFPADFLLSSSSRRAVKVNGHSVYFPYLSALFSRFLNEETALVFSIKNPFMFEKFIKEAVSCLPNEKIKLLLKYGIKTVQSTTTDIKLDGGSFSEVTLFLYKNKRWRIKKETNSNYNGDIDAGVRLREEAYFLTSLPKEARHLFPKVYGENSVSKSSRIGYEMEYFPYPTFAQLLFCGNLTAGMALRLLINIYGSLEKTLYSHKSHIKRDDDYFSRIDRRLERVFRTPSNSGTNLKKILNRTKITIGGFECEGFFPIYEKLRNDKSCRQLLTFPDYSLCHGDMILEDILINPLDGDFKLIDPNGQSFSKYYDFAKTFLSLSTYYEHFYFDLFDLNYKTDGNIDIRFFDDRAIAVYDNLSGLFWHYLREYSEFYFANDKLWRRRILFLTALQNIAIVMFHLI</sequence>
<proteinExistence type="predicted"/>
<gene>
    <name evidence="1" type="ORF">A3I53_01800</name>
</gene>
<evidence type="ECO:0000313" key="2">
    <source>
        <dbReference type="Proteomes" id="UP000178845"/>
    </source>
</evidence>
<name>A0A1F5HPA7_9BACT</name>
<protein>
    <recommendedName>
        <fullName evidence="3">Aminoglycoside phosphotransferase domain-containing protein</fullName>
    </recommendedName>
</protein>
<evidence type="ECO:0008006" key="3">
    <source>
        <dbReference type="Google" id="ProtNLM"/>
    </source>
</evidence>